<protein>
    <submittedName>
        <fullName evidence="1">Uncharacterized protein</fullName>
    </submittedName>
</protein>
<dbReference type="Proteomes" id="UP000091857">
    <property type="component" value="Chromosome 13"/>
</dbReference>
<keyword evidence="2" id="KW-1185">Reference proteome</keyword>
<gene>
    <name evidence="1" type="ORF">MANES_13G082512v8</name>
</gene>
<organism evidence="1 2">
    <name type="scientific">Manihot esculenta</name>
    <name type="common">Cassava</name>
    <name type="synonym">Jatropha manihot</name>
    <dbReference type="NCBI Taxonomy" id="3983"/>
    <lineage>
        <taxon>Eukaryota</taxon>
        <taxon>Viridiplantae</taxon>
        <taxon>Streptophyta</taxon>
        <taxon>Embryophyta</taxon>
        <taxon>Tracheophyta</taxon>
        <taxon>Spermatophyta</taxon>
        <taxon>Magnoliopsida</taxon>
        <taxon>eudicotyledons</taxon>
        <taxon>Gunneridae</taxon>
        <taxon>Pentapetalae</taxon>
        <taxon>rosids</taxon>
        <taxon>fabids</taxon>
        <taxon>Malpighiales</taxon>
        <taxon>Euphorbiaceae</taxon>
        <taxon>Crotonoideae</taxon>
        <taxon>Manihoteae</taxon>
        <taxon>Manihot</taxon>
    </lineage>
</organism>
<proteinExistence type="predicted"/>
<dbReference type="EMBL" id="CM004399">
    <property type="protein sequence ID" value="KAG8640847.1"/>
    <property type="molecule type" value="Genomic_DNA"/>
</dbReference>
<evidence type="ECO:0000313" key="2">
    <source>
        <dbReference type="Proteomes" id="UP000091857"/>
    </source>
</evidence>
<accession>A0ACB7GKF3</accession>
<sequence length="66" mass="7943">MEISMLLKTIHESFIYIFKIKCRVRSITSIMPRHYRKKNSQFSQLTCLIFKHSLGISKVHFRIKTQ</sequence>
<evidence type="ECO:0000313" key="1">
    <source>
        <dbReference type="EMBL" id="KAG8640847.1"/>
    </source>
</evidence>
<name>A0ACB7GKF3_MANES</name>
<comment type="caution">
    <text evidence="1">The sequence shown here is derived from an EMBL/GenBank/DDBJ whole genome shotgun (WGS) entry which is preliminary data.</text>
</comment>
<reference evidence="2" key="1">
    <citation type="journal article" date="2016" name="Nat. Biotechnol.">
        <title>Sequencing wild and cultivated cassava and related species reveals extensive interspecific hybridization and genetic diversity.</title>
        <authorList>
            <person name="Bredeson J.V."/>
            <person name="Lyons J.B."/>
            <person name="Prochnik S.E."/>
            <person name="Wu G.A."/>
            <person name="Ha C.M."/>
            <person name="Edsinger-Gonzales E."/>
            <person name="Grimwood J."/>
            <person name="Schmutz J."/>
            <person name="Rabbi I.Y."/>
            <person name="Egesi C."/>
            <person name="Nauluvula P."/>
            <person name="Lebot V."/>
            <person name="Ndunguru J."/>
            <person name="Mkamilo G."/>
            <person name="Bart R.S."/>
            <person name="Setter T.L."/>
            <person name="Gleadow R.M."/>
            <person name="Kulakow P."/>
            <person name="Ferguson M.E."/>
            <person name="Rounsley S."/>
            <person name="Rokhsar D.S."/>
        </authorList>
    </citation>
    <scope>NUCLEOTIDE SEQUENCE [LARGE SCALE GENOMIC DNA]</scope>
    <source>
        <strain evidence="2">cv. AM560-2</strain>
    </source>
</reference>